<gene>
    <name evidence="2" type="ORF">ACFSAS_08840</name>
</gene>
<name>A0ABD6DXL4_9EURY</name>
<dbReference type="Pfam" id="PF25942">
    <property type="entry name" value="Ig_halo"/>
    <property type="match status" value="1"/>
</dbReference>
<dbReference type="Proteomes" id="UP001597092">
    <property type="component" value="Unassembled WGS sequence"/>
</dbReference>
<evidence type="ECO:0000313" key="3">
    <source>
        <dbReference type="Proteomes" id="UP001597092"/>
    </source>
</evidence>
<reference evidence="2 3" key="1">
    <citation type="journal article" date="2019" name="Int. J. Syst. Evol. Microbiol.">
        <title>The Global Catalogue of Microorganisms (GCM) 10K type strain sequencing project: providing services to taxonomists for standard genome sequencing and annotation.</title>
        <authorList>
            <consortium name="The Broad Institute Genomics Platform"/>
            <consortium name="The Broad Institute Genome Sequencing Center for Infectious Disease"/>
            <person name="Wu L."/>
            <person name="Ma J."/>
        </authorList>
    </citation>
    <scope>NUCLEOTIDE SEQUENCE [LARGE SCALE GENOMIC DNA]</scope>
    <source>
        <strain evidence="2 3">CGMCC 1.10387</strain>
    </source>
</reference>
<feature type="domain" description="Ig-like" evidence="1">
    <location>
        <begin position="50"/>
        <end position="126"/>
    </location>
</feature>
<accession>A0ABD6DXL4</accession>
<sequence>MVERASARLRRRQALSMIATAGTAALAGCSTLWDQTGATDVIVHNAASEAKTVEVSITPSDADEPHTARTLELAPHEQIDPVNDSKLPTNTDYTVAVAIENGPSETFEWTDPTVERAPLWIVVDDSQNIKFLLQSG</sequence>
<protein>
    <recommendedName>
        <fullName evidence="1">Ig-like domain-containing protein</fullName>
    </recommendedName>
</protein>
<dbReference type="EMBL" id="JBHUDP010000002">
    <property type="protein sequence ID" value="MFD1685715.1"/>
    <property type="molecule type" value="Genomic_DNA"/>
</dbReference>
<proteinExistence type="predicted"/>
<comment type="caution">
    <text evidence="2">The sequence shown here is derived from an EMBL/GenBank/DDBJ whole genome shotgun (WGS) entry which is preliminary data.</text>
</comment>
<dbReference type="InterPro" id="IPR058929">
    <property type="entry name" value="Ig_halo"/>
</dbReference>
<organism evidence="2 3">
    <name type="scientific">Halobellus litoreus</name>
    <dbReference type="NCBI Taxonomy" id="755310"/>
    <lineage>
        <taxon>Archaea</taxon>
        <taxon>Methanobacteriati</taxon>
        <taxon>Methanobacteriota</taxon>
        <taxon>Stenosarchaea group</taxon>
        <taxon>Halobacteria</taxon>
        <taxon>Halobacteriales</taxon>
        <taxon>Haloferacaceae</taxon>
        <taxon>Halobellus</taxon>
    </lineage>
</organism>
<evidence type="ECO:0000313" key="2">
    <source>
        <dbReference type="EMBL" id="MFD1685715.1"/>
    </source>
</evidence>
<dbReference type="PROSITE" id="PS51257">
    <property type="entry name" value="PROKAR_LIPOPROTEIN"/>
    <property type="match status" value="1"/>
</dbReference>
<dbReference type="AlphaFoldDB" id="A0ABD6DXL4"/>
<evidence type="ECO:0000259" key="1">
    <source>
        <dbReference type="Pfam" id="PF25942"/>
    </source>
</evidence>
<keyword evidence="3" id="KW-1185">Reference proteome</keyword>
<dbReference type="RefSeq" id="WP_256306216.1">
    <property type="nucleotide sequence ID" value="NZ_JANHAW010000001.1"/>
</dbReference>